<feature type="transmembrane region" description="Helical" evidence="7">
    <location>
        <begin position="113"/>
        <end position="139"/>
    </location>
</feature>
<dbReference type="Pfam" id="PF01554">
    <property type="entry name" value="MatE"/>
    <property type="match status" value="1"/>
</dbReference>
<dbReference type="Proteomes" id="UP001595978">
    <property type="component" value="Unassembled WGS sequence"/>
</dbReference>
<evidence type="ECO:0000256" key="7">
    <source>
        <dbReference type="SAM" id="Phobius"/>
    </source>
</evidence>
<reference evidence="9" key="1">
    <citation type="journal article" date="2019" name="Int. J. Syst. Evol. Microbiol.">
        <title>The Global Catalogue of Microorganisms (GCM) 10K type strain sequencing project: providing services to taxonomists for standard genome sequencing and annotation.</title>
        <authorList>
            <consortium name="The Broad Institute Genomics Platform"/>
            <consortium name="The Broad Institute Genome Sequencing Center for Infectious Disease"/>
            <person name="Wu L."/>
            <person name="Ma J."/>
        </authorList>
    </citation>
    <scope>NUCLEOTIDE SEQUENCE [LARGE SCALE GENOMIC DNA]</scope>
    <source>
        <strain evidence="9">CCUG 56331</strain>
    </source>
</reference>
<dbReference type="EMBL" id="JBHSNQ010000016">
    <property type="protein sequence ID" value="MFC5540495.1"/>
    <property type="molecule type" value="Genomic_DNA"/>
</dbReference>
<sequence length="243" mass="27399">MALTNKKGYFKNQNKKDKLAVFEIRSDCKAKIIVDWNTGHAFLHINLFQHLFLQQDSMPFGEEVVAGFGAAYRVQTMAIAIGIAFGGAIGLIMNQNIGGTKLDRSYDTFKKGLIHIFGIYIIIGVFVFFASQTIANFLIANAETAQHASNYLKIVGLSYTFMGPMLTTLIVMEQLGKGVHAFLLNFFYFAIIVVLGWLLTNKYQQVEIFYWTISIMNIFSIVGIGYGLFTIKRMLRVQKMKLS</sequence>
<evidence type="ECO:0000256" key="2">
    <source>
        <dbReference type="ARBA" id="ARBA00022448"/>
    </source>
</evidence>
<dbReference type="RefSeq" id="WP_390308691.1">
    <property type="nucleotide sequence ID" value="NZ_JBHSNQ010000016.1"/>
</dbReference>
<feature type="transmembrane region" description="Helical" evidence="7">
    <location>
        <begin position="179"/>
        <end position="199"/>
    </location>
</feature>
<feature type="transmembrane region" description="Helical" evidence="7">
    <location>
        <begin position="70"/>
        <end position="92"/>
    </location>
</feature>
<dbReference type="PANTHER" id="PTHR43549">
    <property type="entry name" value="MULTIDRUG RESISTANCE PROTEIN YPNP-RELATED"/>
    <property type="match status" value="1"/>
</dbReference>
<feature type="transmembrane region" description="Helical" evidence="7">
    <location>
        <begin position="151"/>
        <end position="172"/>
    </location>
</feature>
<evidence type="ECO:0000313" key="8">
    <source>
        <dbReference type="EMBL" id="MFC5540495.1"/>
    </source>
</evidence>
<keyword evidence="6 7" id="KW-0472">Membrane</keyword>
<proteinExistence type="predicted"/>
<evidence type="ECO:0000256" key="1">
    <source>
        <dbReference type="ARBA" id="ARBA00004651"/>
    </source>
</evidence>
<organism evidence="8 9">
    <name type="scientific">Ureibacillus suwonensis</name>
    <dbReference type="NCBI Taxonomy" id="313007"/>
    <lineage>
        <taxon>Bacteria</taxon>
        <taxon>Bacillati</taxon>
        <taxon>Bacillota</taxon>
        <taxon>Bacilli</taxon>
        <taxon>Bacillales</taxon>
        <taxon>Caryophanaceae</taxon>
        <taxon>Ureibacillus</taxon>
    </lineage>
</organism>
<keyword evidence="9" id="KW-1185">Reference proteome</keyword>
<name>A0ABW0RAY1_9BACL</name>
<comment type="caution">
    <text evidence="8">The sequence shown here is derived from an EMBL/GenBank/DDBJ whole genome shotgun (WGS) entry which is preliminary data.</text>
</comment>
<keyword evidence="2" id="KW-0813">Transport</keyword>
<accession>A0ABW0RAY1</accession>
<gene>
    <name evidence="8" type="ORF">ACFPOH_01625</name>
</gene>
<evidence type="ECO:0000256" key="4">
    <source>
        <dbReference type="ARBA" id="ARBA00022692"/>
    </source>
</evidence>
<keyword evidence="3" id="KW-1003">Cell membrane</keyword>
<dbReference type="PANTHER" id="PTHR43549:SF2">
    <property type="entry name" value="MULTIDRUG RESISTANCE PROTEIN NORM-RELATED"/>
    <property type="match status" value="1"/>
</dbReference>
<evidence type="ECO:0000256" key="6">
    <source>
        <dbReference type="ARBA" id="ARBA00023136"/>
    </source>
</evidence>
<dbReference type="InterPro" id="IPR052031">
    <property type="entry name" value="Membrane_Transporter-Flippase"/>
</dbReference>
<evidence type="ECO:0000256" key="3">
    <source>
        <dbReference type="ARBA" id="ARBA00022475"/>
    </source>
</evidence>
<comment type="subcellular location">
    <subcellularLocation>
        <location evidence="1">Cell membrane</location>
        <topology evidence="1">Multi-pass membrane protein</topology>
    </subcellularLocation>
</comment>
<evidence type="ECO:0000256" key="5">
    <source>
        <dbReference type="ARBA" id="ARBA00022989"/>
    </source>
</evidence>
<evidence type="ECO:0000313" key="9">
    <source>
        <dbReference type="Proteomes" id="UP001595978"/>
    </source>
</evidence>
<protein>
    <submittedName>
        <fullName evidence="8">MATE family efflux transporter</fullName>
    </submittedName>
</protein>
<feature type="transmembrane region" description="Helical" evidence="7">
    <location>
        <begin position="211"/>
        <end position="231"/>
    </location>
</feature>
<keyword evidence="5 7" id="KW-1133">Transmembrane helix</keyword>
<keyword evidence="4 7" id="KW-0812">Transmembrane</keyword>
<dbReference type="InterPro" id="IPR002528">
    <property type="entry name" value="MATE_fam"/>
</dbReference>